<dbReference type="InterPro" id="IPR003661">
    <property type="entry name" value="HisK_dim/P_dom"/>
</dbReference>
<evidence type="ECO:0000259" key="8">
    <source>
        <dbReference type="PROSITE" id="PS50109"/>
    </source>
</evidence>
<evidence type="ECO:0000256" key="1">
    <source>
        <dbReference type="ARBA" id="ARBA00000085"/>
    </source>
</evidence>
<dbReference type="PRINTS" id="PR00344">
    <property type="entry name" value="BCTRLSENSOR"/>
</dbReference>
<name>A0A2Z6DZ22_HYDTE</name>
<evidence type="ECO:0000256" key="6">
    <source>
        <dbReference type="ARBA" id="ARBA00023012"/>
    </source>
</evidence>
<dbReference type="SMART" id="SM00091">
    <property type="entry name" value="PAS"/>
    <property type="match status" value="1"/>
</dbReference>
<dbReference type="PROSITE" id="PS50109">
    <property type="entry name" value="HIS_KIN"/>
    <property type="match status" value="1"/>
</dbReference>
<dbReference type="Proteomes" id="UP000262004">
    <property type="component" value="Chromosome"/>
</dbReference>
<dbReference type="EC" id="2.7.13.3" evidence="2"/>
<dbReference type="SUPFAM" id="SSF55874">
    <property type="entry name" value="ATPase domain of HSP90 chaperone/DNA topoisomerase II/histidine kinase"/>
    <property type="match status" value="1"/>
</dbReference>
<dbReference type="PANTHER" id="PTHR43711:SF28">
    <property type="entry name" value="SENSOR HISTIDINE KINASE YXDK"/>
    <property type="match status" value="1"/>
</dbReference>
<evidence type="ECO:0000313" key="9">
    <source>
        <dbReference type="EMBL" id="BBD77757.1"/>
    </source>
</evidence>
<dbReference type="InterPro" id="IPR000014">
    <property type="entry name" value="PAS"/>
</dbReference>
<dbReference type="InterPro" id="IPR050736">
    <property type="entry name" value="Sensor_HK_Regulatory"/>
</dbReference>
<dbReference type="SUPFAM" id="SSF55785">
    <property type="entry name" value="PYP-like sensor domain (PAS domain)"/>
    <property type="match status" value="1"/>
</dbReference>
<dbReference type="Gene3D" id="1.10.287.130">
    <property type="match status" value="1"/>
</dbReference>
<dbReference type="Pfam" id="PF02518">
    <property type="entry name" value="HATPase_c"/>
    <property type="match status" value="1"/>
</dbReference>
<dbReference type="InterPro" id="IPR004358">
    <property type="entry name" value="Sig_transdc_His_kin-like_C"/>
</dbReference>
<dbReference type="InterPro" id="IPR035965">
    <property type="entry name" value="PAS-like_dom_sf"/>
</dbReference>
<keyword evidence="7" id="KW-0175">Coiled coil</keyword>
<dbReference type="SMART" id="SM00388">
    <property type="entry name" value="HisKA"/>
    <property type="match status" value="1"/>
</dbReference>
<keyword evidence="5 9" id="KW-0418">Kinase</keyword>
<protein>
    <recommendedName>
        <fullName evidence="2">histidine kinase</fullName>
        <ecNumber evidence="2">2.7.13.3</ecNumber>
    </recommendedName>
</protein>
<dbReference type="Gene3D" id="3.30.450.20">
    <property type="entry name" value="PAS domain"/>
    <property type="match status" value="1"/>
</dbReference>
<evidence type="ECO:0000256" key="2">
    <source>
        <dbReference type="ARBA" id="ARBA00012438"/>
    </source>
</evidence>
<organism evidence="9 10">
    <name type="scientific">Hydrogenophilus thermoluteolus</name>
    <name type="common">Pseudomonas hydrogenothermophila</name>
    <dbReference type="NCBI Taxonomy" id="297"/>
    <lineage>
        <taxon>Bacteria</taxon>
        <taxon>Pseudomonadati</taxon>
        <taxon>Pseudomonadota</taxon>
        <taxon>Hydrogenophilia</taxon>
        <taxon>Hydrogenophilales</taxon>
        <taxon>Hydrogenophilaceae</taxon>
        <taxon>Hydrogenophilus</taxon>
    </lineage>
</organism>
<evidence type="ECO:0000313" key="10">
    <source>
        <dbReference type="Proteomes" id="UP000262004"/>
    </source>
</evidence>
<keyword evidence="3" id="KW-0597">Phosphoprotein</keyword>
<dbReference type="Pfam" id="PF00512">
    <property type="entry name" value="HisKA"/>
    <property type="match status" value="1"/>
</dbReference>
<dbReference type="SMART" id="SM00387">
    <property type="entry name" value="HATPase_c"/>
    <property type="match status" value="1"/>
</dbReference>
<dbReference type="InterPro" id="IPR036890">
    <property type="entry name" value="HATPase_C_sf"/>
</dbReference>
<dbReference type="CDD" id="cd00075">
    <property type="entry name" value="HATPase"/>
    <property type="match status" value="1"/>
</dbReference>
<dbReference type="SUPFAM" id="SSF47384">
    <property type="entry name" value="Homodimeric domain of signal transducing histidine kinase"/>
    <property type="match status" value="1"/>
</dbReference>
<gene>
    <name evidence="9" type="ORF">HPTL_1495</name>
</gene>
<dbReference type="PANTHER" id="PTHR43711">
    <property type="entry name" value="TWO-COMPONENT HISTIDINE KINASE"/>
    <property type="match status" value="1"/>
</dbReference>
<dbReference type="InterPro" id="IPR036097">
    <property type="entry name" value="HisK_dim/P_sf"/>
</dbReference>
<feature type="domain" description="Histidine kinase" evidence="8">
    <location>
        <begin position="171"/>
        <end position="382"/>
    </location>
</feature>
<reference evidence="9 10" key="1">
    <citation type="submission" date="2018-04" db="EMBL/GenBank/DDBJ databases">
        <title>Complete genome sequence of Hydrogenophilus thermoluteolus TH-1.</title>
        <authorList>
            <person name="Arai H."/>
        </authorList>
    </citation>
    <scope>NUCLEOTIDE SEQUENCE [LARGE SCALE GENOMIC DNA]</scope>
    <source>
        <strain evidence="9 10">TH-1</strain>
    </source>
</reference>
<evidence type="ECO:0000256" key="5">
    <source>
        <dbReference type="ARBA" id="ARBA00022777"/>
    </source>
</evidence>
<evidence type="ECO:0000256" key="7">
    <source>
        <dbReference type="SAM" id="Coils"/>
    </source>
</evidence>
<dbReference type="GO" id="GO:0000155">
    <property type="term" value="F:phosphorelay sensor kinase activity"/>
    <property type="evidence" value="ECO:0007669"/>
    <property type="project" value="InterPro"/>
</dbReference>
<dbReference type="EMBL" id="AP018558">
    <property type="protein sequence ID" value="BBD77757.1"/>
    <property type="molecule type" value="Genomic_DNA"/>
</dbReference>
<comment type="catalytic activity">
    <reaction evidence="1">
        <text>ATP + protein L-histidine = ADP + protein N-phospho-L-histidine.</text>
        <dbReference type="EC" id="2.7.13.3"/>
    </reaction>
</comment>
<dbReference type="KEGG" id="htl:HPTL_1495"/>
<keyword evidence="4" id="KW-0808">Transferase</keyword>
<dbReference type="OrthoDB" id="5294724at2"/>
<dbReference type="AlphaFoldDB" id="A0A2Z6DZ22"/>
<keyword evidence="10" id="KW-1185">Reference proteome</keyword>
<feature type="coiled-coil region" evidence="7">
    <location>
        <begin position="37"/>
        <end position="64"/>
    </location>
</feature>
<dbReference type="CDD" id="cd00082">
    <property type="entry name" value="HisKA"/>
    <property type="match status" value="1"/>
</dbReference>
<evidence type="ECO:0000256" key="4">
    <source>
        <dbReference type="ARBA" id="ARBA00022679"/>
    </source>
</evidence>
<dbReference type="Pfam" id="PF13188">
    <property type="entry name" value="PAS_8"/>
    <property type="match status" value="1"/>
</dbReference>
<proteinExistence type="predicted"/>
<sequence length="387" mass="41968">MADMTQAPSAFSVKQPDAAGMTPEQLAAAFAEFMRASDRLTAAYAQLEARAERLTERLDVLMQALPVAVVVLNAEGEVVEANETARQWFGTALTVGTAWQRFAQQLRPTEAPDEVLWSAPDGEKRLTLTWSQLPDQGGELVVVQDVTEATRLREAMARQERLAAMGELVAGLAHQLRTPLAAALLFLDHLTTPGLDEARRIELAGRVKARLHRMEQLIADMLIFARGGLKAREPISLPHLFTQWWSTVEPLAQAQKVVLERLFAPQADAPVVIGDERALLGALINLAENALAVQQGQAAAWVGLGARATADQWEIVVADHGPGIPDALRARLFTPFFTTRPDGTGLGLAIAHEVVTAHGGTIEVRSEPGEGTTFIVRLPCTVRSRDV</sequence>
<dbReference type="Gene3D" id="3.30.565.10">
    <property type="entry name" value="Histidine kinase-like ATPase, C-terminal domain"/>
    <property type="match status" value="1"/>
</dbReference>
<dbReference type="InterPro" id="IPR003594">
    <property type="entry name" value="HATPase_dom"/>
</dbReference>
<keyword evidence="6" id="KW-0902">Two-component regulatory system</keyword>
<dbReference type="InterPro" id="IPR005467">
    <property type="entry name" value="His_kinase_dom"/>
</dbReference>
<evidence type="ECO:0000256" key="3">
    <source>
        <dbReference type="ARBA" id="ARBA00022553"/>
    </source>
</evidence>
<accession>A0A2Z6DZ22</accession>